<sequence length="144" mass="16434">MLTDTPTLPVLCISVRYSPERSKVLCTPYHIYLYFCFTQAAVDDFAYLLFAIHAVLLRLVAHKMGFIMSLSVRYLPERADTFVPPDTRSSIRAIRASRIRRYERFEQSGSKRPNAALNLNRKPACIKLIHLPLLVIFSISKACG</sequence>
<evidence type="ECO:0000313" key="2">
    <source>
        <dbReference type="Proteomes" id="UP000014541"/>
    </source>
</evidence>
<gene>
    <name evidence="1" type="ORF">HMPREF9194_01346</name>
</gene>
<comment type="caution">
    <text evidence="1">The sequence shown here is derived from an EMBL/GenBank/DDBJ whole genome shotgun (WGS) entry which is preliminary data.</text>
</comment>
<dbReference type="EMBL" id="ATFF01000006">
    <property type="protein sequence ID" value="EPF31017.1"/>
    <property type="molecule type" value="Genomic_DNA"/>
</dbReference>
<keyword evidence="2" id="KW-1185">Reference proteome</keyword>
<reference evidence="1 2" key="1">
    <citation type="submission" date="2013-04" db="EMBL/GenBank/DDBJ databases">
        <title>The Genome Sequence of Treponema maltophilum ATCC 51939.</title>
        <authorList>
            <consortium name="The Broad Institute Genomics Platform"/>
            <person name="Earl A."/>
            <person name="Ward D."/>
            <person name="Feldgarden M."/>
            <person name="Gevers D."/>
            <person name="Leonetti C."/>
            <person name="Blanton J.M."/>
            <person name="Dewhirst F.E."/>
            <person name="Izard J."/>
            <person name="Walker B."/>
            <person name="Young S."/>
            <person name="Zeng Q."/>
            <person name="Gargeya S."/>
            <person name="Fitzgerald M."/>
            <person name="Haas B."/>
            <person name="Abouelleil A."/>
            <person name="Allen A.W."/>
            <person name="Alvarado L."/>
            <person name="Arachchi H.M."/>
            <person name="Berlin A.M."/>
            <person name="Chapman S.B."/>
            <person name="Gainer-Dewar J."/>
            <person name="Goldberg J."/>
            <person name="Griggs A."/>
            <person name="Gujja S."/>
            <person name="Hansen M."/>
            <person name="Howarth C."/>
            <person name="Imamovic A."/>
            <person name="Ireland A."/>
            <person name="Larimer J."/>
            <person name="McCowan C."/>
            <person name="Murphy C."/>
            <person name="Pearson M."/>
            <person name="Poon T.W."/>
            <person name="Priest M."/>
            <person name="Roberts A."/>
            <person name="Saif S."/>
            <person name="Shea T."/>
            <person name="Sisk P."/>
            <person name="Sykes S."/>
            <person name="Wortman J."/>
            <person name="Nusbaum C."/>
            <person name="Birren B."/>
        </authorList>
    </citation>
    <scope>NUCLEOTIDE SEQUENCE [LARGE SCALE GENOMIC DNA]</scope>
    <source>
        <strain evidence="1 2">ATCC 51939</strain>
    </source>
</reference>
<organism evidence="1 2">
    <name type="scientific">Treponema maltophilum ATCC 51939</name>
    <dbReference type="NCBI Taxonomy" id="1125699"/>
    <lineage>
        <taxon>Bacteria</taxon>
        <taxon>Pseudomonadati</taxon>
        <taxon>Spirochaetota</taxon>
        <taxon>Spirochaetia</taxon>
        <taxon>Spirochaetales</taxon>
        <taxon>Treponemataceae</taxon>
        <taxon>Treponema</taxon>
    </lineage>
</organism>
<name>S3KFL3_TREMA</name>
<accession>S3KFL3</accession>
<proteinExistence type="predicted"/>
<dbReference type="HOGENOM" id="CLU_1795624_0_0_12"/>
<evidence type="ECO:0000313" key="1">
    <source>
        <dbReference type="EMBL" id="EPF31017.1"/>
    </source>
</evidence>
<dbReference type="Proteomes" id="UP000014541">
    <property type="component" value="Unassembled WGS sequence"/>
</dbReference>
<dbReference type="AlphaFoldDB" id="S3KFL3"/>
<protein>
    <submittedName>
        <fullName evidence="1">Uncharacterized protein</fullName>
    </submittedName>
</protein>